<sequence length="396" mass="43179">MDAASITGARNWDAVRQRHPELVDRLEVGLSRSDALADAVIAQMHERDVSWMRLLACVEAGADDPATLPTLAELMRSASEPPPWFDRALAEAGARAWWRFGTLQSSTLYQSLIYGYKAQGFVRPLAATGRLGDGTLERVQNTARWVAEATAPGAMRPGAPGWVATIRIRLLHALIRDHLLADRGGTGEVWDADSWGVPINQTYSALTIGGGFLVLPLIVARDLGIHYSSAEREAITHLWRWIGWVIGVDDRWLPTDFAGARELFAVAAEFELEPDAASKTLTRALLRDGYDLQNAIPLPGPVVSMMGLVIKPVLSTSFSSISTRWMEQPAAGAMGLRRTPLHHLVDVARPAVRLREVLRATGLLGSETAVVRRELRTVRRGLGMPALDAGPLTEVG</sequence>
<reference evidence="2 3" key="1">
    <citation type="submission" date="2020-09" db="EMBL/GenBank/DDBJ databases">
        <title>Novel species in genus Gordonia.</title>
        <authorList>
            <person name="Zhang G."/>
        </authorList>
    </citation>
    <scope>NUCLEOTIDE SEQUENCE [LARGE SCALE GENOMIC DNA]</scope>
    <source>
        <strain evidence="2 3">ON-33</strain>
    </source>
</reference>
<dbReference type="InterPro" id="IPR037473">
    <property type="entry name" value="Lcp-like"/>
</dbReference>
<name>A0ABR7WEA8_9ACTN</name>
<dbReference type="Proteomes" id="UP000602395">
    <property type="component" value="Unassembled WGS sequence"/>
</dbReference>
<dbReference type="Pfam" id="PF09995">
    <property type="entry name" value="MPAB_Lcp_cat"/>
    <property type="match status" value="1"/>
</dbReference>
<feature type="domain" description="ER-bound oxygenase mpaB/mpaB'/Rubber oxygenase catalytic" evidence="1">
    <location>
        <begin position="98"/>
        <end position="348"/>
    </location>
</feature>
<evidence type="ECO:0000313" key="2">
    <source>
        <dbReference type="EMBL" id="MBD1321093.1"/>
    </source>
</evidence>
<accession>A0ABR7WEA8</accession>
<protein>
    <submittedName>
        <fullName evidence="2">DUF2236 domain-containing protein</fullName>
    </submittedName>
</protein>
<evidence type="ECO:0000313" key="3">
    <source>
        <dbReference type="Proteomes" id="UP000602395"/>
    </source>
</evidence>
<dbReference type="PANTHER" id="PTHR37539">
    <property type="entry name" value="SECRETED PROTEIN-RELATED"/>
    <property type="match status" value="1"/>
</dbReference>
<comment type="caution">
    <text evidence="2">The sequence shown here is derived from an EMBL/GenBank/DDBJ whole genome shotgun (WGS) entry which is preliminary data.</text>
</comment>
<proteinExistence type="predicted"/>
<evidence type="ECO:0000259" key="1">
    <source>
        <dbReference type="Pfam" id="PF09995"/>
    </source>
</evidence>
<keyword evidence="3" id="KW-1185">Reference proteome</keyword>
<dbReference type="EMBL" id="JACWMS010000003">
    <property type="protein sequence ID" value="MBD1321093.1"/>
    <property type="molecule type" value="Genomic_DNA"/>
</dbReference>
<dbReference type="PANTHER" id="PTHR37539:SF1">
    <property type="entry name" value="ER-BOUND OXYGENASE MPAB_MPAB'_RUBBER OXYGENASE CATALYTIC DOMAIN-CONTAINING PROTEIN"/>
    <property type="match status" value="1"/>
</dbReference>
<gene>
    <name evidence="2" type="ORF">IDF66_16015</name>
</gene>
<organism evidence="2 3">
    <name type="scientific">Gordonia hankookensis</name>
    <dbReference type="NCBI Taxonomy" id="589403"/>
    <lineage>
        <taxon>Bacteria</taxon>
        <taxon>Bacillati</taxon>
        <taxon>Actinomycetota</taxon>
        <taxon>Actinomycetes</taxon>
        <taxon>Mycobacteriales</taxon>
        <taxon>Gordoniaceae</taxon>
        <taxon>Gordonia</taxon>
    </lineage>
</organism>
<dbReference type="RefSeq" id="WP_190267709.1">
    <property type="nucleotide sequence ID" value="NZ_BAABAD010000005.1"/>
</dbReference>
<dbReference type="InterPro" id="IPR018713">
    <property type="entry name" value="MPAB/Lcp_cat_dom"/>
</dbReference>